<keyword evidence="3 5" id="KW-0067">ATP-binding</keyword>
<dbReference type="EMBL" id="JAATJN010000001">
    <property type="protein sequence ID" value="NJC55659.1"/>
    <property type="molecule type" value="Genomic_DNA"/>
</dbReference>
<dbReference type="PANTHER" id="PTHR24220:SF685">
    <property type="entry name" value="ABC TRANSPORTER RELATED"/>
    <property type="match status" value="1"/>
</dbReference>
<accession>A0A846RPJ4</accession>
<keyword evidence="2" id="KW-0547">Nucleotide-binding</keyword>
<dbReference type="SUPFAM" id="SSF52540">
    <property type="entry name" value="P-loop containing nucleoside triphosphate hydrolases"/>
    <property type="match status" value="1"/>
</dbReference>
<feature type="domain" description="ABC transporter" evidence="4">
    <location>
        <begin position="7"/>
        <end position="244"/>
    </location>
</feature>
<keyword evidence="6" id="KW-1185">Reference proteome</keyword>
<dbReference type="InterPro" id="IPR015854">
    <property type="entry name" value="ABC_transpr_LolD-like"/>
</dbReference>
<gene>
    <name evidence="5" type="ORF">BKA07_000694</name>
</gene>
<dbReference type="InterPro" id="IPR017871">
    <property type="entry name" value="ABC_transporter-like_CS"/>
</dbReference>
<dbReference type="GO" id="GO:0005524">
    <property type="term" value="F:ATP binding"/>
    <property type="evidence" value="ECO:0007669"/>
    <property type="project" value="UniProtKB-KW"/>
</dbReference>
<evidence type="ECO:0000256" key="2">
    <source>
        <dbReference type="ARBA" id="ARBA00022741"/>
    </source>
</evidence>
<dbReference type="Proteomes" id="UP000576792">
    <property type="component" value="Unassembled WGS sequence"/>
</dbReference>
<name>A0A846RPJ4_9MICO</name>
<dbReference type="Pfam" id="PF00005">
    <property type="entry name" value="ABC_tran"/>
    <property type="match status" value="1"/>
</dbReference>
<dbReference type="FunFam" id="3.40.50.300:FF:000032">
    <property type="entry name" value="Export ABC transporter ATP-binding protein"/>
    <property type="match status" value="1"/>
</dbReference>
<dbReference type="PROSITE" id="PS50893">
    <property type="entry name" value="ABC_TRANSPORTER_2"/>
    <property type="match status" value="1"/>
</dbReference>
<dbReference type="GO" id="GO:0022857">
    <property type="term" value="F:transmembrane transporter activity"/>
    <property type="evidence" value="ECO:0007669"/>
    <property type="project" value="TreeGrafter"/>
</dbReference>
<sequence length="254" mass="27046">MPSNHAADLIDVTKNYGIGEGAVTALDHVSIRFAAGTFTAIMGPSGSGKSSLLQCAAGLDNPTSGQVLLAGVDVGQLNEQDRTVLRRDHVGFVFQSFNLVGSLTAAQNVELPLRIGRRRLSKSVLEDALRIVGLEDRSTHKPSELSGGQQQRVALARAMVTRPEVLFADEPTGALDSATSHDVLALLRDLVDQQGQTVVMVTHDADAASYADRVIFLVDGVVSEILDLDSQPRQHQQRADSATRIAAQMTQVGA</sequence>
<comment type="caution">
    <text evidence="5">The sequence shown here is derived from an EMBL/GenBank/DDBJ whole genome shotgun (WGS) entry which is preliminary data.</text>
</comment>
<evidence type="ECO:0000256" key="3">
    <source>
        <dbReference type="ARBA" id="ARBA00022840"/>
    </source>
</evidence>
<dbReference type="PANTHER" id="PTHR24220">
    <property type="entry name" value="IMPORT ATP-BINDING PROTEIN"/>
    <property type="match status" value="1"/>
</dbReference>
<dbReference type="GO" id="GO:0098796">
    <property type="term" value="C:membrane protein complex"/>
    <property type="evidence" value="ECO:0007669"/>
    <property type="project" value="UniProtKB-ARBA"/>
</dbReference>
<dbReference type="RefSeq" id="WP_167949654.1">
    <property type="nucleotide sequence ID" value="NZ_BAAAPQ010000026.1"/>
</dbReference>
<evidence type="ECO:0000313" key="5">
    <source>
        <dbReference type="EMBL" id="NJC55659.1"/>
    </source>
</evidence>
<evidence type="ECO:0000313" key="6">
    <source>
        <dbReference type="Proteomes" id="UP000576792"/>
    </source>
</evidence>
<dbReference type="InterPro" id="IPR027417">
    <property type="entry name" value="P-loop_NTPase"/>
</dbReference>
<dbReference type="AlphaFoldDB" id="A0A846RPJ4"/>
<organism evidence="5 6">
    <name type="scientific">Brevibacterium marinum</name>
    <dbReference type="NCBI Taxonomy" id="418643"/>
    <lineage>
        <taxon>Bacteria</taxon>
        <taxon>Bacillati</taxon>
        <taxon>Actinomycetota</taxon>
        <taxon>Actinomycetes</taxon>
        <taxon>Micrococcales</taxon>
        <taxon>Brevibacteriaceae</taxon>
        <taxon>Brevibacterium</taxon>
    </lineage>
</organism>
<dbReference type="CDD" id="cd03255">
    <property type="entry name" value="ABC_MJ0796_LolCDE_FtsE"/>
    <property type="match status" value="1"/>
</dbReference>
<keyword evidence="1" id="KW-0813">Transport</keyword>
<dbReference type="InterPro" id="IPR017911">
    <property type="entry name" value="MacB-like_ATP-bd"/>
</dbReference>
<dbReference type="SMART" id="SM00382">
    <property type="entry name" value="AAA"/>
    <property type="match status" value="1"/>
</dbReference>
<dbReference type="InterPro" id="IPR003439">
    <property type="entry name" value="ABC_transporter-like_ATP-bd"/>
</dbReference>
<reference evidence="5 6" key="1">
    <citation type="submission" date="2020-03" db="EMBL/GenBank/DDBJ databases">
        <title>Sequencing the genomes of 1000 actinobacteria strains.</title>
        <authorList>
            <person name="Klenk H.-P."/>
        </authorList>
    </citation>
    <scope>NUCLEOTIDE SEQUENCE [LARGE SCALE GENOMIC DNA]</scope>
    <source>
        <strain evidence="5 6">DSM 18964</strain>
    </source>
</reference>
<proteinExistence type="predicted"/>
<dbReference type="PROSITE" id="PS00211">
    <property type="entry name" value="ABC_TRANSPORTER_1"/>
    <property type="match status" value="1"/>
</dbReference>
<protein>
    <submittedName>
        <fullName evidence="5">Putative ABC transport system ATP-binding protein</fullName>
    </submittedName>
</protein>
<dbReference type="GO" id="GO:0016887">
    <property type="term" value="F:ATP hydrolysis activity"/>
    <property type="evidence" value="ECO:0007669"/>
    <property type="project" value="InterPro"/>
</dbReference>
<dbReference type="Gene3D" id="3.40.50.300">
    <property type="entry name" value="P-loop containing nucleotide triphosphate hydrolases"/>
    <property type="match status" value="1"/>
</dbReference>
<dbReference type="InterPro" id="IPR003593">
    <property type="entry name" value="AAA+_ATPase"/>
</dbReference>
<evidence type="ECO:0000259" key="4">
    <source>
        <dbReference type="PROSITE" id="PS50893"/>
    </source>
</evidence>
<evidence type="ECO:0000256" key="1">
    <source>
        <dbReference type="ARBA" id="ARBA00022448"/>
    </source>
</evidence>
<dbReference type="GO" id="GO:0005886">
    <property type="term" value="C:plasma membrane"/>
    <property type="evidence" value="ECO:0007669"/>
    <property type="project" value="TreeGrafter"/>
</dbReference>